<keyword evidence="2" id="KW-1185">Reference proteome</keyword>
<evidence type="ECO:0000313" key="1">
    <source>
        <dbReference type="EMBL" id="WZK91043.1"/>
    </source>
</evidence>
<gene>
    <name evidence="1" type="ORF">QEZ52_14845</name>
</gene>
<evidence type="ECO:0000313" key="2">
    <source>
        <dbReference type="Proteomes" id="UP001623232"/>
    </source>
</evidence>
<dbReference type="Proteomes" id="UP001623232">
    <property type="component" value="Chromosome"/>
</dbReference>
<protein>
    <submittedName>
        <fullName evidence="1">DUF2478 domain-containing protein</fullName>
    </submittedName>
</protein>
<sequence>MNLAYTLGDGQGATNLLLADLAARLMTQGVRLAGTAQFDRERPDTHRCDMGVQVLPDGPVIRISQSLGTQARGCRLDPEALEQAVALTEARLQTGVDLLIVNKFGKHESDGRGFRETIARAAARNTPVLVGANKLNLQALQAFCGGAIVQIDPTPDALLAWARTAIAQAQAA</sequence>
<organism evidence="1 2">
    <name type="scientific">Aliisedimentitalea scapharcae</name>
    <dbReference type="NCBI Taxonomy" id="1524259"/>
    <lineage>
        <taxon>Bacteria</taxon>
        <taxon>Pseudomonadati</taxon>
        <taxon>Pseudomonadota</taxon>
        <taxon>Alphaproteobacteria</taxon>
        <taxon>Rhodobacterales</taxon>
        <taxon>Roseobacteraceae</taxon>
        <taxon>Aliisedimentitalea</taxon>
    </lineage>
</organism>
<name>A0ABZ2XY53_9RHOB</name>
<proteinExistence type="predicted"/>
<reference evidence="1 2" key="1">
    <citation type="submission" date="2023-04" db="EMBL/GenBank/DDBJ databases">
        <title>Complete genome sequence of Alisedimentitalea scapharcae.</title>
        <authorList>
            <person name="Rong J.-C."/>
            <person name="Yi M.-L."/>
            <person name="Zhao Q."/>
        </authorList>
    </citation>
    <scope>NUCLEOTIDE SEQUENCE [LARGE SCALE GENOMIC DNA]</scope>
    <source>
        <strain evidence="1 2">KCTC 42119</strain>
    </source>
</reference>
<dbReference type="Pfam" id="PF10649">
    <property type="entry name" value="DUF2478"/>
    <property type="match status" value="1"/>
</dbReference>
<dbReference type="EMBL" id="CP123584">
    <property type="protein sequence ID" value="WZK91043.1"/>
    <property type="molecule type" value="Genomic_DNA"/>
</dbReference>
<accession>A0ABZ2XY53</accession>
<dbReference type="InterPro" id="IPR018912">
    <property type="entry name" value="DUF2478"/>
</dbReference>